<dbReference type="AlphaFoldDB" id="A0A2S6NDM9"/>
<comment type="caution">
    <text evidence="3">The sequence shown here is derived from an EMBL/GenBank/DDBJ whole genome shotgun (WGS) entry which is preliminary data.</text>
</comment>
<dbReference type="PROSITE" id="PS51257">
    <property type="entry name" value="PROKAR_LIPOPROTEIN"/>
    <property type="match status" value="1"/>
</dbReference>
<accession>A0A2S6NDM9</accession>
<keyword evidence="2" id="KW-0732">Signal</keyword>
<evidence type="ECO:0000256" key="1">
    <source>
        <dbReference type="SAM" id="MobiDB-lite"/>
    </source>
</evidence>
<dbReference type="Proteomes" id="UP000239724">
    <property type="component" value="Unassembled WGS sequence"/>
</dbReference>
<feature type="region of interest" description="Disordered" evidence="1">
    <location>
        <begin position="283"/>
        <end position="322"/>
    </location>
</feature>
<evidence type="ECO:0000313" key="3">
    <source>
        <dbReference type="EMBL" id="PPQ32732.1"/>
    </source>
</evidence>
<evidence type="ECO:0000256" key="2">
    <source>
        <dbReference type="SAM" id="SignalP"/>
    </source>
</evidence>
<feature type="signal peptide" evidence="2">
    <location>
        <begin position="1"/>
        <end position="18"/>
    </location>
</feature>
<name>A0A2S6NDM9_RHOGL</name>
<organism evidence="3 4">
    <name type="scientific">Rhodopila globiformis</name>
    <name type="common">Rhodopseudomonas globiformis</name>
    <dbReference type="NCBI Taxonomy" id="1071"/>
    <lineage>
        <taxon>Bacteria</taxon>
        <taxon>Pseudomonadati</taxon>
        <taxon>Pseudomonadota</taxon>
        <taxon>Alphaproteobacteria</taxon>
        <taxon>Acetobacterales</taxon>
        <taxon>Acetobacteraceae</taxon>
        <taxon>Rhodopila</taxon>
    </lineage>
</organism>
<feature type="chain" id="PRO_5015540715" evidence="2">
    <location>
        <begin position="19"/>
        <end position="322"/>
    </location>
</feature>
<sequence length="322" mass="34023">MVRRVGRLALLLCLLVSACGDLPEPFLGNPGAKARRLAQPLAPLLAVPPGSDTLLPDAANQDLAAQIATALQATEVPAMVRAPEPTDWRLITRARRDGNAVMPTFIVQNPQGKDEGEADGEPVPLDVWATASPALMQQIAAEAAPRIGAVLTSIRIAHDKADPHSLYNRPARVLVADVTGAPGDGDLSLTQQMRARLAALGPVVLTTPTGMDFKVQGQVRVVPIGKGKERVEIQWIVSTPSGDERGRVIQLNVIPAGTLDHYWGDVAVVVATEASNGVNDVLIRQSGRDPNAVRQAAGKQPETTAKQPETTAKPPETTATQP</sequence>
<proteinExistence type="predicted"/>
<evidence type="ECO:0000313" key="4">
    <source>
        <dbReference type="Proteomes" id="UP000239724"/>
    </source>
</evidence>
<reference evidence="3 4" key="1">
    <citation type="journal article" date="2018" name="Arch. Microbiol.">
        <title>New insights into the metabolic potential of the phototrophic purple bacterium Rhodopila globiformis DSM 161(T) from its draft genome sequence and evidence for a vanadium-dependent nitrogenase.</title>
        <authorList>
            <person name="Imhoff J.F."/>
            <person name="Rahn T."/>
            <person name="Kunzel S."/>
            <person name="Neulinger S.C."/>
        </authorList>
    </citation>
    <scope>NUCLEOTIDE SEQUENCE [LARGE SCALE GENOMIC DNA]</scope>
    <source>
        <strain evidence="3 4">DSM 161</strain>
    </source>
</reference>
<feature type="compositionally biased region" description="Low complexity" evidence="1">
    <location>
        <begin position="306"/>
        <end position="322"/>
    </location>
</feature>
<keyword evidence="4" id="KW-1185">Reference proteome</keyword>
<protein>
    <submittedName>
        <fullName evidence="3">Uncharacterized protein</fullName>
    </submittedName>
</protein>
<gene>
    <name evidence="3" type="ORF">CCS01_15430</name>
</gene>
<dbReference type="EMBL" id="NHRY01000162">
    <property type="protein sequence ID" value="PPQ32732.1"/>
    <property type="molecule type" value="Genomic_DNA"/>
</dbReference>